<dbReference type="AlphaFoldDB" id="A0A9D1GWL3"/>
<organism evidence="2 3">
    <name type="scientific">Candidatus Avipropionibacterium avicola</name>
    <dbReference type="NCBI Taxonomy" id="2840701"/>
    <lineage>
        <taxon>Bacteria</taxon>
        <taxon>Bacillati</taxon>
        <taxon>Actinomycetota</taxon>
        <taxon>Actinomycetes</taxon>
        <taxon>Propionibacteriales</taxon>
        <taxon>Propionibacteriaceae</taxon>
        <taxon>Propionibacteriaceae incertae sedis</taxon>
        <taxon>Candidatus Avipropionibacterium</taxon>
    </lineage>
</organism>
<dbReference type="Pfam" id="PF00149">
    <property type="entry name" value="Metallophos"/>
    <property type="match status" value="1"/>
</dbReference>
<dbReference type="InterPro" id="IPR029052">
    <property type="entry name" value="Metallo-depent_PP-like"/>
</dbReference>
<dbReference type="EMBL" id="DVLP01000068">
    <property type="protein sequence ID" value="HIT74398.1"/>
    <property type="molecule type" value="Genomic_DNA"/>
</dbReference>
<dbReference type="SUPFAM" id="SSF56300">
    <property type="entry name" value="Metallo-dependent phosphatases"/>
    <property type="match status" value="1"/>
</dbReference>
<reference evidence="2" key="2">
    <citation type="journal article" date="2021" name="PeerJ">
        <title>Extensive microbial diversity within the chicken gut microbiome revealed by metagenomics and culture.</title>
        <authorList>
            <person name="Gilroy R."/>
            <person name="Ravi A."/>
            <person name="Getino M."/>
            <person name="Pursley I."/>
            <person name="Horton D.L."/>
            <person name="Alikhan N.F."/>
            <person name="Baker D."/>
            <person name="Gharbi K."/>
            <person name="Hall N."/>
            <person name="Watson M."/>
            <person name="Adriaenssens E.M."/>
            <person name="Foster-Nyarko E."/>
            <person name="Jarju S."/>
            <person name="Secka A."/>
            <person name="Antonio M."/>
            <person name="Oren A."/>
            <person name="Chaudhuri R.R."/>
            <person name="La Ragione R."/>
            <person name="Hildebrand F."/>
            <person name="Pallen M.J."/>
        </authorList>
    </citation>
    <scope>NUCLEOTIDE SEQUENCE</scope>
    <source>
        <strain evidence="2">ChiGjej1B1-24693</strain>
    </source>
</reference>
<protein>
    <submittedName>
        <fullName evidence="2">Metallophosphoesterase</fullName>
    </submittedName>
</protein>
<dbReference type="GO" id="GO:0016787">
    <property type="term" value="F:hydrolase activity"/>
    <property type="evidence" value="ECO:0007669"/>
    <property type="project" value="InterPro"/>
</dbReference>
<dbReference type="InterPro" id="IPR051918">
    <property type="entry name" value="STPP_CPPED1"/>
</dbReference>
<evidence type="ECO:0000313" key="2">
    <source>
        <dbReference type="EMBL" id="HIT74398.1"/>
    </source>
</evidence>
<feature type="domain" description="Calcineurin-like phosphoesterase" evidence="1">
    <location>
        <begin position="10"/>
        <end position="222"/>
    </location>
</feature>
<dbReference type="Gene3D" id="3.60.21.10">
    <property type="match status" value="1"/>
</dbReference>
<gene>
    <name evidence="2" type="ORF">IAA98_02300</name>
</gene>
<accession>A0A9D1GWL3</accession>
<comment type="caution">
    <text evidence="2">The sequence shown here is derived from an EMBL/GenBank/DDBJ whole genome shotgun (WGS) entry which is preliminary data.</text>
</comment>
<evidence type="ECO:0000313" key="3">
    <source>
        <dbReference type="Proteomes" id="UP000886842"/>
    </source>
</evidence>
<dbReference type="PANTHER" id="PTHR43143:SF5">
    <property type="entry name" value="SECRETED PROTEIN"/>
    <property type="match status" value="1"/>
</dbReference>
<dbReference type="PANTHER" id="PTHR43143">
    <property type="entry name" value="METALLOPHOSPHOESTERASE, CALCINEURIN SUPERFAMILY"/>
    <property type="match status" value="1"/>
</dbReference>
<evidence type="ECO:0000259" key="1">
    <source>
        <dbReference type="Pfam" id="PF00149"/>
    </source>
</evidence>
<dbReference type="Proteomes" id="UP000886842">
    <property type="component" value="Unassembled WGS sequence"/>
</dbReference>
<proteinExistence type="predicted"/>
<reference evidence="2" key="1">
    <citation type="submission" date="2020-10" db="EMBL/GenBank/DDBJ databases">
        <authorList>
            <person name="Gilroy R."/>
        </authorList>
    </citation>
    <scope>NUCLEOTIDE SEQUENCE</scope>
    <source>
        <strain evidence="2">ChiGjej1B1-24693</strain>
    </source>
</reference>
<name>A0A9D1GWL3_9ACTN</name>
<dbReference type="InterPro" id="IPR004843">
    <property type="entry name" value="Calcineurin-like_PHP"/>
</dbReference>
<sequence length="296" mass="32588">MPAAAHEVSFIVIPDTQGLSNHHPELYGPLAEQVVAAREPWNVQMVLHVGDVVDRGDDDPEEYDRAAAGLGPIAAAGLPMLISSGNHDYDDQLASSRRLNLFRSQFAALVADDAVTFEPGGIENSWATISTPQGTLGFLSLEFAPRDEVLAWAADLLSRHPEHQVVVNTHAHLFIDGERTRPGCAHHPHDYVGTQDGNDGEQVWQKLLRHHGNVLAVFSGHHVWDHVAHRVDRTDVGQPVLQSFQNWQGAERNGEGRFRIVTVDLAARRLRSCVILPTTAQVDDREGYDLDIDLSA</sequence>